<proteinExistence type="predicted"/>
<dbReference type="Proteomes" id="UP001202402">
    <property type="component" value="Unassembled WGS sequence"/>
</dbReference>
<dbReference type="EMBL" id="JAKVPQ010000011">
    <property type="protein sequence ID" value="MCH4286194.1"/>
    <property type="molecule type" value="Genomic_DNA"/>
</dbReference>
<evidence type="ECO:0000256" key="1">
    <source>
        <dbReference type="PROSITE-ProRule" id="PRU00339"/>
    </source>
</evidence>
<dbReference type="InterPro" id="IPR019734">
    <property type="entry name" value="TPR_rpt"/>
</dbReference>
<dbReference type="InterPro" id="IPR000160">
    <property type="entry name" value="GGDEF_dom"/>
</dbReference>
<dbReference type="SUPFAM" id="SSF55073">
    <property type="entry name" value="Nucleotide cyclase"/>
    <property type="match status" value="1"/>
</dbReference>
<dbReference type="RefSeq" id="WP_158552206.1">
    <property type="nucleotide sequence ID" value="NZ_JAKVPQ010000011.1"/>
</dbReference>
<dbReference type="PANTHER" id="PTHR45138:SF9">
    <property type="entry name" value="DIGUANYLATE CYCLASE DGCM-RELATED"/>
    <property type="match status" value="1"/>
</dbReference>
<dbReference type="InterPro" id="IPR050469">
    <property type="entry name" value="Diguanylate_Cyclase"/>
</dbReference>
<dbReference type="SUPFAM" id="SSF48452">
    <property type="entry name" value="TPR-like"/>
    <property type="match status" value="1"/>
</dbReference>
<keyword evidence="1" id="KW-0802">TPR repeat</keyword>
<sequence length="518" mass="60357">MEYEGLIKLYFEVRNTKPLEAKQIIEQMKYLESEGNAVKGRHFYYEAQLYYENANLEQCLCHAITGIQHLMNQPYVSEFAKCYNLMGVVYDNKGNDHMQALQYYLEGLDVAEKNNDHKTSSVFYNNIGCIYDGLHDYATAATYFEQALKNNVNAGGEEFLMEVLNLALIQCEIGDFKQAAYYYEYAEIHTELSILEENRAHMGIIKALISYHNHDIEEVKKQLIQICECGKRGDMNINTFLEVLGQIDTLMDKALINEFKEVLILLGNIASKLDLLEAKIKVIECGIAFCKMIENEQQLYHLLEIYYELARQNEREKEKMLLEGMNLKLKMRDMKRRQKEMKKKSLKYKKLAQHDALTGLYNRTIFSQKLVPLFEEAKTLGKNIGVLIADINDFKQYNDYYGHVSGDHCIHDIAEIMRILCNDQIYFVRYGGDEFLGFFYDVEVAYVKQIAQHLYQEVKKLHVEHAKTLHYEKTISITIGCYYAIPKDMDDFFEFIAKADNELYRGKNNGISVNFPNE</sequence>
<dbReference type="PANTHER" id="PTHR45138">
    <property type="entry name" value="REGULATORY COMPONENTS OF SENSORY TRANSDUCTION SYSTEM"/>
    <property type="match status" value="1"/>
</dbReference>
<dbReference type="InterPro" id="IPR011990">
    <property type="entry name" value="TPR-like_helical_dom_sf"/>
</dbReference>
<reference evidence="3 4" key="1">
    <citation type="submission" date="2022-02" db="EMBL/GenBank/DDBJ databases">
        <title>Genome of Erysipelotrichaceae sp. nov. NSJ-176 isolated from human feces.</title>
        <authorList>
            <person name="Abdugheni R."/>
        </authorList>
    </citation>
    <scope>NUCLEOTIDE SEQUENCE [LARGE SCALE GENOMIC DNA]</scope>
    <source>
        <strain evidence="3 4">NSJ-176</strain>
    </source>
</reference>
<organism evidence="3 4">
    <name type="scientific">Amedibacillus hominis</name>
    <dbReference type="NCBI Taxonomy" id="2897776"/>
    <lineage>
        <taxon>Bacteria</taxon>
        <taxon>Bacillati</taxon>
        <taxon>Bacillota</taxon>
        <taxon>Erysipelotrichia</taxon>
        <taxon>Erysipelotrichales</taxon>
        <taxon>Erysipelotrichaceae</taxon>
        <taxon>Amedibacillus</taxon>
    </lineage>
</organism>
<dbReference type="Gene3D" id="3.30.70.270">
    <property type="match status" value="1"/>
</dbReference>
<protein>
    <submittedName>
        <fullName evidence="3">Diguanylate cyclase</fullName>
    </submittedName>
</protein>
<evidence type="ECO:0000313" key="4">
    <source>
        <dbReference type="Proteomes" id="UP001202402"/>
    </source>
</evidence>
<dbReference type="Gene3D" id="1.25.40.10">
    <property type="entry name" value="Tetratricopeptide repeat domain"/>
    <property type="match status" value="1"/>
</dbReference>
<dbReference type="InterPro" id="IPR043128">
    <property type="entry name" value="Rev_trsase/Diguanyl_cyclase"/>
</dbReference>
<evidence type="ECO:0000259" key="2">
    <source>
        <dbReference type="PROSITE" id="PS50887"/>
    </source>
</evidence>
<gene>
    <name evidence="3" type="ORF">LQE99_13795</name>
</gene>
<evidence type="ECO:0000313" key="3">
    <source>
        <dbReference type="EMBL" id="MCH4286194.1"/>
    </source>
</evidence>
<dbReference type="InterPro" id="IPR029787">
    <property type="entry name" value="Nucleotide_cyclase"/>
</dbReference>
<dbReference type="Pfam" id="PF00990">
    <property type="entry name" value="GGDEF"/>
    <property type="match status" value="1"/>
</dbReference>
<dbReference type="PROSITE" id="PS50005">
    <property type="entry name" value="TPR"/>
    <property type="match status" value="1"/>
</dbReference>
<dbReference type="CDD" id="cd01949">
    <property type="entry name" value="GGDEF"/>
    <property type="match status" value="1"/>
</dbReference>
<dbReference type="SMART" id="SM00267">
    <property type="entry name" value="GGDEF"/>
    <property type="match status" value="1"/>
</dbReference>
<feature type="repeat" description="TPR" evidence="1">
    <location>
        <begin position="121"/>
        <end position="154"/>
    </location>
</feature>
<dbReference type="NCBIfam" id="TIGR00254">
    <property type="entry name" value="GGDEF"/>
    <property type="match status" value="1"/>
</dbReference>
<accession>A0ABS9R9B1</accession>
<name>A0ABS9R9B1_9FIRM</name>
<dbReference type="PROSITE" id="PS50887">
    <property type="entry name" value="GGDEF"/>
    <property type="match status" value="1"/>
</dbReference>
<comment type="caution">
    <text evidence="3">The sequence shown here is derived from an EMBL/GenBank/DDBJ whole genome shotgun (WGS) entry which is preliminary data.</text>
</comment>
<keyword evidence="4" id="KW-1185">Reference proteome</keyword>
<dbReference type="SMART" id="SM00028">
    <property type="entry name" value="TPR"/>
    <property type="match status" value="2"/>
</dbReference>
<feature type="domain" description="GGDEF" evidence="2">
    <location>
        <begin position="382"/>
        <end position="518"/>
    </location>
</feature>
<dbReference type="Pfam" id="PF13424">
    <property type="entry name" value="TPR_12"/>
    <property type="match status" value="1"/>
</dbReference>